<reference evidence="2" key="1">
    <citation type="submission" date="2017-02" db="UniProtKB">
        <authorList>
            <consortium name="WormBaseParasite"/>
        </authorList>
    </citation>
    <scope>IDENTIFICATION</scope>
</reference>
<protein>
    <submittedName>
        <fullName evidence="2">WH2 domain-containing protein</fullName>
    </submittedName>
</protein>
<keyword evidence="1" id="KW-1185">Reference proteome</keyword>
<dbReference type="WBParaSite" id="SMUV_0000101101-mRNA-1">
    <property type="protein sequence ID" value="SMUV_0000101101-mRNA-1"/>
    <property type="gene ID" value="SMUV_0000101101"/>
</dbReference>
<dbReference type="AlphaFoldDB" id="A0A0N5AA45"/>
<proteinExistence type="predicted"/>
<accession>A0A0N5AA45</accession>
<organism evidence="1 2">
    <name type="scientific">Syphacia muris</name>
    <dbReference type="NCBI Taxonomy" id="451379"/>
    <lineage>
        <taxon>Eukaryota</taxon>
        <taxon>Metazoa</taxon>
        <taxon>Ecdysozoa</taxon>
        <taxon>Nematoda</taxon>
        <taxon>Chromadorea</taxon>
        <taxon>Rhabditida</taxon>
        <taxon>Spirurina</taxon>
        <taxon>Oxyuridomorpha</taxon>
        <taxon>Oxyuroidea</taxon>
        <taxon>Oxyuridae</taxon>
        <taxon>Syphacia</taxon>
    </lineage>
</organism>
<evidence type="ECO:0000313" key="2">
    <source>
        <dbReference type="WBParaSite" id="SMUV_0000101101-mRNA-1"/>
    </source>
</evidence>
<name>A0A0N5AA45_9BILA</name>
<dbReference type="Proteomes" id="UP000046393">
    <property type="component" value="Unplaced"/>
</dbReference>
<sequence length="99" mass="10445">MSGKFKTAGADQLSKAGPLAPKARIIALDHSADSSLTPATAKYGQGIPGLNRRSKPAPLASKARIIPLDHSPDSSLTPENAKYRQAVPIVHVKLCNFES</sequence>
<evidence type="ECO:0000313" key="1">
    <source>
        <dbReference type="Proteomes" id="UP000046393"/>
    </source>
</evidence>